<dbReference type="GO" id="GO:0030906">
    <property type="term" value="C:retromer, cargo-selective complex"/>
    <property type="evidence" value="ECO:0007669"/>
    <property type="project" value="InterPro"/>
</dbReference>
<dbReference type="PANTHER" id="PTHR11099:SF0">
    <property type="entry name" value="VACUOLAR PROTEIN SORTING-ASSOCIATED PROTEIN 35"/>
    <property type="match status" value="1"/>
</dbReference>
<accession>A0A8S3AC08</accession>
<dbReference type="EMBL" id="CAJOBH010120928">
    <property type="protein sequence ID" value="CAF4710979.1"/>
    <property type="molecule type" value="Genomic_DNA"/>
</dbReference>
<organism evidence="1 3">
    <name type="scientific">Rotaria magnacalcarata</name>
    <dbReference type="NCBI Taxonomy" id="392030"/>
    <lineage>
        <taxon>Eukaryota</taxon>
        <taxon>Metazoa</taxon>
        <taxon>Spiralia</taxon>
        <taxon>Gnathifera</taxon>
        <taxon>Rotifera</taxon>
        <taxon>Eurotatoria</taxon>
        <taxon>Bdelloidea</taxon>
        <taxon>Philodinida</taxon>
        <taxon>Philodinidae</taxon>
        <taxon>Rotaria</taxon>
    </lineage>
</organism>
<dbReference type="GO" id="GO:0042147">
    <property type="term" value="P:retrograde transport, endosome to Golgi"/>
    <property type="evidence" value="ECO:0007669"/>
    <property type="project" value="InterPro"/>
</dbReference>
<dbReference type="EMBL" id="CAJOBJ010193336">
    <property type="protein sequence ID" value="CAF4961080.1"/>
    <property type="molecule type" value="Genomic_DNA"/>
</dbReference>
<reference evidence="1" key="1">
    <citation type="submission" date="2021-02" db="EMBL/GenBank/DDBJ databases">
        <authorList>
            <person name="Nowell W R."/>
        </authorList>
    </citation>
    <scope>NUCLEOTIDE SEQUENCE</scope>
</reference>
<dbReference type="InterPro" id="IPR005378">
    <property type="entry name" value="Vps35"/>
</dbReference>
<comment type="caution">
    <text evidence="1">The sequence shown here is derived from an EMBL/GenBank/DDBJ whole genome shotgun (WGS) entry which is preliminary data.</text>
</comment>
<evidence type="ECO:0000313" key="2">
    <source>
        <dbReference type="EMBL" id="CAF4961080.1"/>
    </source>
</evidence>
<evidence type="ECO:0000313" key="1">
    <source>
        <dbReference type="EMBL" id="CAF4710979.1"/>
    </source>
</evidence>
<proteinExistence type="predicted"/>
<dbReference type="PANTHER" id="PTHR11099">
    <property type="entry name" value="VACUOLAR SORTING PROTEIN 35"/>
    <property type="match status" value="1"/>
</dbReference>
<protein>
    <submittedName>
        <fullName evidence="1">Uncharacterized protein</fullName>
    </submittedName>
</protein>
<dbReference type="Proteomes" id="UP000681967">
    <property type="component" value="Unassembled WGS sequence"/>
</dbReference>
<feature type="non-terminal residue" evidence="1">
    <location>
        <position position="1"/>
    </location>
</feature>
<gene>
    <name evidence="1" type="ORF">BYL167_LOCUS44482</name>
    <name evidence="2" type="ORF">GIL414_LOCUS54854</name>
</gene>
<sequence>MQYQGHTRDLQRREQERRELRILVGTNLVRLSELECVNVERYKT</sequence>
<dbReference type="GO" id="GO:0005770">
    <property type="term" value="C:late endosome"/>
    <property type="evidence" value="ECO:0007669"/>
    <property type="project" value="TreeGrafter"/>
</dbReference>
<dbReference type="AlphaFoldDB" id="A0A8S3AC08"/>
<dbReference type="Proteomes" id="UP000681720">
    <property type="component" value="Unassembled WGS sequence"/>
</dbReference>
<dbReference type="Pfam" id="PF03635">
    <property type="entry name" value="Vps35"/>
    <property type="match status" value="1"/>
</dbReference>
<name>A0A8S3AC08_9BILA</name>
<dbReference type="GO" id="GO:0006886">
    <property type="term" value="P:intracellular protein transport"/>
    <property type="evidence" value="ECO:0007669"/>
    <property type="project" value="TreeGrafter"/>
</dbReference>
<dbReference type="GO" id="GO:0005829">
    <property type="term" value="C:cytosol"/>
    <property type="evidence" value="ECO:0007669"/>
    <property type="project" value="GOC"/>
</dbReference>
<evidence type="ECO:0000313" key="3">
    <source>
        <dbReference type="Proteomes" id="UP000681967"/>
    </source>
</evidence>